<evidence type="ECO:0000256" key="1">
    <source>
        <dbReference type="ARBA" id="ARBA00006110"/>
    </source>
</evidence>
<proteinExistence type="inferred from homology"/>
<dbReference type="Pfam" id="PF12923">
    <property type="entry name" value="RRP7"/>
    <property type="match status" value="1"/>
</dbReference>
<dbReference type="Proteomes" id="UP000800092">
    <property type="component" value="Unassembled WGS sequence"/>
</dbReference>
<dbReference type="Gene3D" id="6.10.250.1770">
    <property type="match status" value="1"/>
</dbReference>
<feature type="region of interest" description="Disordered" evidence="2">
    <location>
        <begin position="96"/>
        <end position="125"/>
    </location>
</feature>
<dbReference type="CDD" id="cd12950">
    <property type="entry name" value="RRP7_Rrp7p"/>
    <property type="match status" value="1"/>
</dbReference>
<feature type="compositionally biased region" description="Basic and acidic residues" evidence="2">
    <location>
        <begin position="292"/>
        <end position="304"/>
    </location>
</feature>
<name>A0A6A6HEY3_VIRVR</name>
<dbReference type="InterPro" id="IPR024326">
    <property type="entry name" value="RRP7_C"/>
</dbReference>
<evidence type="ECO:0000259" key="3">
    <source>
        <dbReference type="Pfam" id="PF12923"/>
    </source>
</evidence>
<accession>A0A6A6HEY3</accession>
<comment type="similarity">
    <text evidence="1">Belongs to the RRP7 family.</text>
</comment>
<dbReference type="InterPro" id="IPR040447">
    <property type="entry name" value="RRM_Rrp7"/>
</dbReference>
<keyword evidence="6" id="KW-1185">Reference proteome</keyword>
<evidence type="ECO:0000259" key="4">
    <source>
        <dbReference type="Pfam" id="PF17799"/>
    </source>
</evidence>
<evidence type="ECO:0000256" key="2">
    <source>
        <dbReference type="SAM" id="MobiDB-lite"/>
    </source>
</evidence>
<dbReference type="GO" id="GO:0006364">
    <property type="term" value="P:rRNA processing"/>
    <property type="evidence" value="ECO:0007669"/>
    <property type="project" value="TreeGrafter"/>
</dbReference>
<feature type="compositionally biased region" description="Basic residues" evidence="2">
    <location>
        <begin position="107"/>
        <end position="117"/>
    </location>
</feature>
<evidence type="ECO:0000313" key="6">
    <source>
        <dbReference type="Proteomes" id="UP000800092"/>
    </source>
</evidence>
<dbReference type="GO" id="GO:0034456">
    <property type="term" value="C:UTP-C complex"/>
    <property type="evidence" value="ECO:0007669"/>
    <property type="project" value="TreeGrafter"/>
</dbReference>
<dbReference type="EMBL" id="ML991787">
    <property type="protein sequence ID" value="KAF2236083.1"/>
    <property type="molecule type" value="Genomic_DNA"/>
</dbReference>
<gene>
    <name evidence="5" type="ORF">EV356DRAFT_531329</name>
</gene>
<dbReference type="PANTHER" id="PTHR13191">
    <property type="entry name" value="RIBOSOMAL RNA PROCESSING PROTEIN 7-RELATED"/>
    <property type="match status" value="1"/>
</dbReference>
<organism evidence="5 6">
    <name type="scientific">Viridothelium virens</name>
    <name type="common">Speckled blister lichen</name>
    <name type="synonym">Trypethelium virens</name>
    <dbReference type="NCBI Taxonomy" id="1048519"/>
    <lineage>
        <taxon>Eukaryota</taxon>
        <taxon>Fungi</taxon>
        <taxon>Dikarya</taxon>
        <taxon>Ascomycota</taxon>
        <taxon>Pezizomycotina</taxon>
        <taxon>Dothideomycetes</taxon>
        <taxon>Dothideomycetes incertae sedis</taxon>
        <taxon>Trypetheliales</taxon>
        <taxon>Trypetheliaceae</taxon>
        <taxon>Viridothelium</taxon>
    </lineage>
</organism>
<protein>
    <recommendedName>
        <fullName evidence="7">Ribosomal RNA-processing protein 7</fullName>
    </recommendedName>
</protein>
<dbReference type="CDD" id="cd12293">
    <property type="entry name" value="dRRM_Rrp7p"/>
    <property type="match status" value="1"/>
</dbReference>
<dbReference type="PANTHER" id="PTHR13191:SF0">
    <property type="entry name" value="RIBOSOMAL RNA-PROCESSING PROTEIN 7 HOMOLOG A-RELATED"/>
    <property type="match status" value="1"/>
</dbReference>
<dbReference type="OrthoDB" id="5390at2759"/>
<evidence type="ECO:0000313" key="5">
    <source>
        <dbReference type="EMBL" id="KAF2236083.1"/>
    </source>
</evidence>
<evidence type="ECO:0008006" key="7">
    <source>
        <dbReference type="Google" id="ProtNLM"/>
    </source>
</evidence>
<feature type="region of interest" description="Disordered" evidence="2">
    <location>
        <begin position="288"/>
        <end position="315"/>
    </location>
</feature>
<dbReference type="AlphaFoldDB" id="A0A6A6HEY3"/>
<dbReference type="InterPro" id="IPR040446">
    <property type="entry name" value="RRP7"/>
</dbReference>
<dbReference type="GO" id="GO:0032545">
    <property type="term" value="C:CURI complex"/>
    <property type="evidence" value="ECO:0007669"/>
    <property type="project" value="TreeGrafter"/>
</dbReference>
<feature type="domain" description="Rrp7 RRM-like N-terminal" evidence="4">
    <location>
        <begin position="12"/>
        <end position="195"/>
    </location>
</feature>
<dbReference type="Pfam" id="PF17799">
    <property type="entry name" value="RRM_Rrp7"/>
    <property type="match status" value="1"/>
</dbReference>
<reference evidence="5" key="1">
    <citation type="journal article" date="2020" name="Stud. Mycol.">
        <title>101 Dothideomycetes genomes: a test case for predicting lifestyles and emergence of pathogens.</title>
        <authorList>
            <person name="Haridas S."/>
            <person name="Albert R."/>
            <person name="Binder M."/>
            <person name="Bloem J."/>
            <person name="Labutti K."/>
            <person name="Salamov A."/>
            <person name="Andreopoulos B."/>
            <person name="Baker S."/>
            <person name="Barry K."/>
            <person name="Bills G."/>
            <person name="Bluhm B."/>
            <person name="Cannon C."/>
            <person name="Castanera R."/>
            <person name="Culley D."/>
            <person name="Daum C."/>
            <person name="Ezra D."/>
            <person name="Gonzalez J."/>
            <person name="Henrissat B."/>
            <person name="Kuo A."/>
            <person name="Liang C."/>
            <person name="Lipzen A."/>
            <person name="Lutzoni F."/>
            <person name="Magnuson J."/>
            <person name="Mondo S."/>
            <person name="Nolan M."/>
            <person name="Ohm R."/>
            <person name="Pangilinan J."/>
            <person name="Park H.-J."/>
            <person name="Ramirez L."/>
            <person name="Alfaro M."/>
            <person name="Sun H."/>
            <person name="Tritt A."/>
            <person name="Yoshinaga Y."/>
            <person name="Zwiers L.-H."/>
            <person name="Turgeon B."/>
            <person name="Goodwin S."/>
            <person name="Spatafora J."/>
            <person name="Crous P."/>
            <person name="Grigoriev I."/>
        </authorList>
    </citation>
    <scope>NUCLEOTIDE SEQUENCE</scope>
    <source>
        <strain evidence="5">Tuck. ex Michener</strain>
    </source>
</reference>
<dbReference type="GO" id="GO:0000028">
    <property type="term" value="P:ribosomal small subunit assembly"/>
    <property type="evidence" value="ECO:0007669"/>
    <property type="project" value="TreeGrafter"/>
</dbReference>
<feature type="domain" description="Ribosomal RNA-processing protein 7 C-terminal" evidence="3">
    <location>
        <begin position="198"/>
        <end position="308"/>
    </location>
</feature>
<sequence>MAPQKVPPQVADFTVLPLTLPSLPSFPKPTTHYLYIRPQDLNIPHPDSPRSLFIANVPFDATSLHFRQLWADQLGGLRVEKVEFEEESRSRIAEAAANVDEQNGVTKGKKNKKRKRGRVDPDEQIENEETRLPISWDRELRKSGSSAVIVFVDRTSASAAMKAVKIALKAKQSITWGQDLDGRLPSLGSDRYCTHHQLSFPSAKDIQLKVDLYMTRFAAAETARAKRLARLRQVPDEDGFITVARGGRVGPARIEEAQRKAEEQKEKSKGREDFYRFQVREKKKQQAGHLLKAFEEDKRKVQEMRRRRGGLEPMS</sequence>